<dbReference type="InterPro" id="IPR013083">
    <property type="entry name" value="Znf_RING/FYVE/PHD"/>
</dbReference>
<dbReference type="SUPFAM" id="SSF49599">
    <property type="entry name" value="TRAF domain-like"/>
    <property type="match status" value="2"/>
</dbReference>
<evidence type="ECO:0000313" key="8">
    <source>
        <dbReference type="Proteomes" id="UP000499080"/>
    </source>
</evidence>
<evidence type="ECO:0000256" key="2">
    <source>
        <dbReference type="ARBA" id="ARBA00022771"/>
    </source>
</evidence>
<dbReference type="SUPFAM" id="SSF57850">
    <property type="entry name" value="RING/U-box"/>
    <property type="match status" value="2"/>
</dbReference>
<dbReference type="InterPro" id="IPR001841">
    <property type="entry name" value="Znf_RING"/>
</dbReference>
<gene>
    <name evidence="7" type="primary">Rnf41_6</name>
    <name evidence="7" type="ORF">AVEN_176630_1</name>
</gene>
<feature type="coiled-coil region" evidence="5">
    <location>
        <begin position="335"/>
        <end position="362"/>
    </location>
</feature>
<name>A0A4Y2HXE1_ARAVE</name>
<dbReference type="SMART" id="SM00184">
    <property type="entry name" value="RING"/>
    <property type="match status" value="2"/>
</dbReference>
<dbReference type="GO" id="GO:0016567">
    <property type="term" value="P:protein ubiquitination"/>
    <property type="evidence" value="ECO:0007669"/>
    <property type="project" value="InterPro"/>
</dbReference>
<dbReference type="SMART" id="SM00504">
    <property type="entry name" value="Ubox"/>
    <property type="match status" value="2"/>
</dbReference>
<evidence type="ECO:0000256" key="5">
    <source>
        <dbReference type="SAM" id="Coils"/>
    </source>
</evidence>
<evidence type="ECO:0000313" key="7">
    <source>
        <dbReference type="EMBL" id="GBM70187.1"/>
    </source>
</evidence>
<dbReference type="GO" id="GO:0043122">
    <property type="term" value="P:regulation of canonical NF-kappaB signal transduction"/>
    <property type="evidence" value="ECO:0007669"/>
    <property type="project" value="TreeGrafter"/>
</dbReference>
<dbReference type="GO" id="GO:0004842">
    <property type="term" value="F:ubiquitin-protein transferase activity"/>
    <property type="evidence" value="ECO:0007669"/>
    <property type="project" value="InterPro"/>
</dbReference>
<evidence type="ECO:0000256" key="4">
    <source>
        <dbReference type="PROSITE-ProRule" id="PRU00175"/>
    </source>
</evidence>
<keyword evidence="5" id="KW-0175">Coiled coil</keyword>
<dbReference type="GO" id="GO:0008270">
    <property type="term" value="F:zinc ion binding"/>
    <property type="evidence" value="ECO:0007669"/>
    <property type="project" value="UniProtKB-KW"/>
</dbReference>
<reference evidence="7 8" key="1">
    <citation type="journal article" date="2019" name="Sci. Rep.">
        <title>Orb-weaving spider Araneus ventricosus genome elucidates the spidroin gene catalogue.</title>
        <authorList>
            <person name="Kono N."/>
            <person name="Nakamura H."/>
            <person name="Ohtoshi R."/>
            <person name="Moran D.A.P."/>
            <person name="Shinohara A."/>
            <person name="Yoshida Y."/>
            <person name="Fujiwara M."/>
            <person name="Mori M."/>
            <person name="Tomita M."/>
            <person name="Arakawa K."/>
        </authorList>
    </citation>
    <scope>NUCLEOTIDE SEQUENCE [LARGE SCALE GENOMIC DNA]</scope>
</reference>
<proteinExistence type="predicted"/>
<dbReference type="PROSITE" id="PS00518">
    <property type="entry name" value="ZF_RING_1"/>
    <property type="match status" value="2"/>
</dbReference>
<protein>
    <submittedName>
        <fullName evidence="7">E3 ubiquitin-protein ligase NRDP1</fullName>
    </submittedName>
</protein>
<keyword evidence="3" id="KW-0862">Zinc</keyword>
<comment type="caution">
    <text evidence="7">The sequence shown here is derived from an EMBL/GenBank/DDBJ whole genome shotgun (WGS) entry which is preliminary data.</text>
</comment>
<dbReference type="EMBL" id="BGPR01002235">
    <property type="protein sequence ID" value="GBM70187.1"/>
    <property type="molecule type" value="Genomic_DNA"/>
</dbReference>
<evidence type="ECO:0000259" key="6">
    <source>
        <dbReference type="PROSITE" id="PS50089"/>
    </source>
</evidence>
<dbReference type="Pfam" id="PF13923">
    <property type="entry name" value="zf-C3HC4_2"/>
    <property type="match status" value="2"/>
</dbReference>
<keyword evidence="8" id="KW-1185">Reference proteome</keyword>
<dbReference type="InterPro" id="IPR017907">
    <property type="entry name" value="Znf_RING_CS"/>
</dbReference>
<evidence type="ECO:0000256" key="1">
    <source>
        <dbReference type="ARBA" id="ARBA00022723"/>
    </source>
</evidence>
<sequence>MGFDINRFKGEVDEEFICPICSGVLEEPLQAPICEHAFCKACINEWLSRKISCPIDREVITTNELKPPPRILRNLLSRLLIMCDNASSGCTAVVKLDQLGIHQQGCEYNPNRPVPCEQDYGFLVPKNEFEDQSCLASELRLMLQTKIRRFFDIPRVLAEIRDNRLFKSCLKKMDYEAMLSFKTLQSVSSCSKMGYDIARFKGEVDEELICPICSGVLQEPLQAPICEHAFCKVCLNEWLSRKNSCPVDREVIAPNELKPPPRILRNLLSRLLIMCDNASLGCTAVVKLEQLGIHQQGCEWNPNISVPCEQACGLMVPKNKLKEHNCLASELSLMFQTKMERLRDLKREVEELGRDISLIMSRFFEMDYETIKNHFTEFMSIGSSLQMISEQIGNLSDE</sequence>
<accession>A0A4Y2HXE1</accession>
<organism evidence="7 8">
    <name type="scientific">Araneus ventricosus</name>
    <name type="common">Orbweaver spider</name>
    <name type="synonym">Epeira ventricosa</name>
    <dbReference type="NCBI Taxonomy" id="182803"/>
    <lineage>
        <taxon>Eukaryota</taxon>
        <taxon>Metazoa</taxon>
        <taxon>Ecdysozoa</taxon>
        <taxon>Arthropoda</taxon>
        <taxon>Chelicerata</taxon>
        <taxon>Arachnida</taxon>
        <taxon>Araneae</taxon>
        <taxon>Araneomorphae</taxon>
        <taxon>Entelegynae</taxon>
        <taxon>Araneoidea</taxon>
        <taxon>Araneidae</taxon>
        <taxon>Araneus</taxon>
    </lineage>
</organism>
<feature type="domain" description="RING-type" evidence="6">
    <location>
        <begin position="18"/>
        <end position="57"/>
    </location>
</feature>
<dbReference type="PROSITE" id="PS50089">
    <property type="entry name" value="ZF_RING_2"/>
    <property type="match status" value="2"/>
</dbReference>
<keyword evidence="1" id="KW-0479">Metal-binding</keyword>
<keyword evidence="2 4" id="KW-0863">Zinc-finger</keyword>
<dbReference type="InterPro" id="IPR003613">
    <property type="entry name" value="Ubox_domain"/>
</dbReference>
<dbReference type="AlphaFoldDB" id="A0A4Y2HXE1"/>
<dbReference type="PANTHER" id="PTHR10131:SF157">
    <property type="entry name" value="RECEPTOR-ASSOCIATED FACTOR, PUTATIVE-RELATED"/>
    <property type="match status" value="1"/>
</dbReference>
<dbReference type="Gene3D" id="3.30.40.10">
    <property type="entry name" value="Zinc/RING finger domain, C3HC4 (zinc finger)"/>
    <property type="match status" value="3"/>
</dbReference>
<evidence type="ECO:0000256" key="3">
    <source>
        <dbReference type="ARBA" id="ARBA00022833"/>
    </source>
</evidence>
<dbReference type="PANTHER" id="PTHR10131">
    <property type="entry name" value="TNF RECEPTOR ASSOCIATED FACTOR"/>
    <property type="match status" value="1"/>
</dbReference>
<dbReference type="Proteomes" id="UP000499080">
    <property type="component" value="Unassembled WGS sequence"/>
</dbReference>
<dbReference type="OrthoDB" id="1630758at2759"/>
<feature type="domain" description="RING-type" evidence="6">
    <location>
        <begin position="210"/>
        <end position="249"/>
    </location>
</feature>